<dbReference type="GO" id="GO:0009098">
    <property type="term" value="P:L-leucine biosynthetic process"/>
    <property type="evidence" value="ECO:0007669"/>
    <property type="project" value="UniProtKB-UniRule"/>
</dbReference>
<keyword evidence="10 15" id="KW-0479">Metal-binding</keyword>
<evidence type="ECO:0000256" key="7">
    <source>
        <dbReference type="ARBA" id="ARBA00022430"/>
    </source>
</evidence>
<feature type="binding site" evidence="15">
    <location>
        <begin position="279"/>
        <end position="291"/>
    </location>
    <ligand>
        <name>NAD(+)</name>
        <dbReference type="ChEBI" id="CHEBI:57540"/>
    </ligand>
</feature>
<evidence type="ECO:0000256" key="12">
    <source>
        <dbReference type="ARBA" id="ARBA00023002"/>
    </source>
</evidence>
<evidence type="ECO:0000256" key="6">
    <source>
        <dbReference type="ARBA" id="ARBA00011738"/>
    </source>
</evidence>
<keyword evidence="9 15" id="KW-0028">Amino-acid biosynthesis</keyword>
<dbReference type="Proteomes" id="UP000007939">
    <property type="component" value="Chromosome"/>
</dbReference>
<dbReference type="InterPro" id="IPR004429">
    <property type="entry name" value="Isopropylmalate_DH"/>
</dbReference>
<name>F4GH81_PARC1</name>
<evidence type="ECO:0000256" key="3">
    <source>
        <dbReference type="ARBA" id="ARBA00004496"/>
    </source>
</evidence>
<comment type="subunit">
    <text evidence="6 15 16">Homodimer.</text>
</comment>
<dbReference type="PROSITE" id="PS00470">
    <property type="entry name" value="IDH_IMDH"/>
    <property type="match status" value="1"/>
</dbReference>
<dbReference type="FunFam" id="3.40.718.10:FF:000028">
    <property type="entry name" value="3-isopropylmalate dehydrogenase"/>
    <property type="match status" value="1"/>
</dbReference>
<reference evidence="18 19" key="2">
    <citation type="journal article" date="2012" name="Stand. Genomic Sci.">
        <title>Complete genome sequence of the termite hindgut bacterium Spirochaeta coccoides type strain (SPN1(T)), reclassification in the genus Sphaerochaeta as Sphaerochaeta coccoides comb. nov. and emendations of the family Spirochaetaceae and the genus Sphaerochaeta.</title>
        <authorList>
            <person name="Abt B."/>
            <person name="Han C."/>
            <person name="Scheuner C."/>
            <person name="Lu M."/>
            <person name="Lapidus A."/>
            <person name="Nolan M."/>
            <person name="Lucas S."/>
            <person name="Hammon N."/>
            <person name="Deshpande S."/>
            <person name="Cheng J.F."/>
            <person name="Tapia R."/>
            <person name="Goodwin L.A."/>
            <person name="Pitluck S."/>
            <person name="Liolios K."/>
            <person name="Pagani I."/>
            <person name="Ivanova N."/>
            <person name="Mavromatis K."/>
            <person name="Mikhailova N."/>
            <person name="Huntemann M."/>
            <person name="Pati A."/>
            <person name="Chen A."/>
            <person name="Palaniappan K."/>
            <person name="Land M."/>
            <person name="Hauser L."/>
            <person name="Brambilla E.M."/>
            <person name="Rohde M."/>
            <person name="Spring S."/>
            <person name="Gronow S."/>
            <person name="Goker M."/>
            <person name="Woyke T."/>
            <person name="Bristow J."/>
            <person name="Eisen J.A."/>
            <person name="Markowitz V."/>
            <person name="Hugenholtz P."/>
            <person name="Kyrpides N.C."/>
            <person name="Klenk H.P."/>
            <person name="Detter J.C."/>
        </authorList>
    </citation>
    <scope>NUCLEOTIDE SEQUENCE [LARGE SCALE GENOMIC DNA]</scope>
    <source>
        <strain evidence="19">ATCC BAA-1237 / DSM 17374 / SPN1</strain>
    </source>
</reference>
<dbReference type="EMBL" id="CP002659">
    <property type="protein sequence ID" value="AEC01556.1"/>
    <property type="molecule type" value="Genomic_DNA"/>
</dbReference>
<dbReference type="PANTHER" id="PTHR42979">
    <property type="entry name" value="3-ISOPROPYLMALATE DEHYDROGENASE"/>
    <property type="match status" value="1"/>
</dbReference>
<keyword evidence="15" id="KW-0464">Manganese</keyword>
<feature type="binding site" evidence="15">
    <location>
        <position position="135"/>
    </location>
    <ligand>
        <name>substrate</name>
    </ligand>
</feature>
<evidence type="ECO:0000256" key="16">
    <source>
        <dbReference type="RuleBase" id="RU004445"/>
    </source>
</evidence>
<keyword evidence="12 15" id="KW-0560">Oxidoreductase</keyword>
<evidence type="ECO:0000256" key="8">
    <source>
        <dbReference type="ARBA" id="ARBA00022490"/>
    </source>
</evidence>
<evidence type="ECO:0000256" key="4">
    <source>
        <dbReference type="ARBA" id="ARBA00004762"/>
    </source>
</evidence>
<comment type="cofactor">
    <cofactor evidence="15 16">
        <name>Mg(2+)</name>
        <dbReference type="ChEBI" id="CHEBI:18420"/>
    </cofactor>
    <cofactor evidence="15 16">
        <name>Mn(2+)</name>
        <dbReference type="ChEBI" id="CHEBI:29035"/>
    </cofactor>
    <text evidence="15 16">Binds 1 Mg(2+) or Mn(2+) ion per subunit.</text>
</comment>
<evidence type="ECO:0000256" key="13">
    <source>
        <dbReference type="ARBA" id="ARBA00023027"/>
    </source>
</evidence>
<dbReference type="GO" id="GO:0051287">
    <property type="term" value="F:NAD binding"/>
    <property type="evidence" value="ECO:0007669"/>
    <property type="project" value="InterPro"/>
</dbReference>
<feature type="binding site" evidence="15">
    <location>
        <position position="245"/>
    </location>
    <ligand>
        <name>Mg(2+)</name>
        <dbReference type="ChEBI" id="CHEBI:18420"/>
    </ligand>
</feature>
<dbReference type="STRING" id="760011.Spico_0326"/>
<keyword evidence="14 15" id="KW-0100">Branched-chain amino acid biosynthesis</keyword>
<dbReference type="GO" id="GO:0005829">
    <property type="term" value="C:cytosol"/>
    <property type="evidence" value="ECO:0007669"/>
    <property type="project" value="TreeGrafter"/>
</dbReference>
<evidence type="ECO:0000313" key="18">
    <source>
        <dbReference type="EMBL" id="AEC01556.1"/>
    </source>
</evidence>
<dbReference type="AlphaFoldDB" id="F4GH81"/>
<accession>F4GH81</accession>
<comment type="cofactor">
    <cofactor evidence="2">
        <name>Mn(2+)</name>
        <dbReference type="ChEBI" id="CHEBI:29035"/>
    </cofactor>
</comment>
<feature type="site" description="Important for catalysis" evidence="15">
    <location>
        <position position="142"/>
    </location>
</feature>
<evidence type="ECO:0000256" key="1">
    <source>
        <dbReference type="ARBA" id="ARBA00000624"/>
    </source>
</evidence>
<feature type="site" description="Important for catalysis" evidence="15">
    <location>
        <position position="189"/>
    </location>
</feature>
<gene>
    <name evidence="15" type="primary">leuB</name>
    <name evidence="18" type="ordered locus">Spico_0326</name>
</gene>
<dbReference type="InterPro" id="IPR024084">
    <property type="entry name" value="IsoPropMal-DH-like_dom"/>
</dbReference>
<keyword evidence="13 15" id="KW-0520">NAD</keyword>
<feature type="binding site" evidence="15">
    <location>
        <position position="221"/>
    </location>
    <ligand>
        <name>Mg(2+)</name>
        <dbReference type="ChEBI" id="CHEBI:18420"/>
    </ligand>
</feature>
<feature type="domain" description="Cyclic nucleotide-binding" evidence="17">
    <location>
        <begin position="133"/>
        <end position="195"/>
    </location>
</feature>
<dbReference type="HOGENOM" id="CLU_031953_0_3_12"/>
<evidence type="ECO:0000256" key="9">
    <source>
        <dbReference type="ARBA" id="ARBA00022605"/>
    </source>
</evidence>
<dbReference type="GO" id="GO:0003862">
    <property type="term" value="F:3-isopropylmalate dehydrogenase activity"/>
    <property type="evidence" value="ECO:0007669"/>
    <property type="project" value="UniProtKB-UniRule"/>
</dbReference>
<comment type="catalytic activity">
    <reaction evidence="1 15 16">
        <text>(2R,3S)-3-isopropylmalate + NAD(+) = 4-methyl-2-oxopentanoate + CO2 + NADH</text>
        <dbReference type="Rhea" id="RHEA:32271"/>
        <dbReference type="ChEBI" id="CHEBI:16526"/>
        <dbReference type="ChEBI" id="CHEBI:17865"/>
        <dbReference type="ChEBI" id="CHEBI:35121"/>
        <dbReference type="ChEBI" id="CHEBI:57540"/>
        <dbReference type="ChEBI" id="CHEBI:57945"/>
        <dbReference type="EC" id="1.1.1.85"/>
    </reaction>
</comment>
<proteinExistence type="inferred from homology"/>
<dbReference type="UniPathway" id="UPA00048">
    <property type="reaction ID" value="UER00072"/>
</dbReference>
<dbReference type="GO" id="GO:0000287">
    <property type="term" value="F:magnesium ion binding"/>
    <property type="evidence" value="ECO:0007669"/>
    <property type="project" value="InterPro"/>
</dbReference>
<dbReference type="PROSITE" id="PS50042">
    <property type="entry name" value="CNMP_BINDING_3"/>
    <property type="match status" value="1"/>
</dbReference>
<comment type="subcellular location">
    <subcellularLocation>
        <location evidence="3 15">Cytoplasm</location>
    </subcellularLocation>
</comment>
<dbReference type="RefSeq" id="WP_013738952.1">
    <property type="nucleotide sequence ID" value="NC_015436.1"/>
</dbReference>
<dbReference type="InterPro" id="IPR019818">
    <property type="entry name" value="IsoCit/isopropylmalate_DH_CS"/>
</dbReference>
<feature type="binding site" evidence="15">
    <location>
        <position position="106"/>
    </location>
    <ligand>
        <name>substrate</name>
    </ligand>
</feature>
<comment type="function">
    <text evidence="15 16">Catalyzes the oxidation of 3-carboxy-2-hydroxy-4-methylpentanoate (3-isopropylmalate) to 3-carboxy-4-methyl-2-oxopentanoate. The product decarboxylates to 4-methyl-2 oxopentanoate.</text>
</comment>
<comment type="similarity">
    <text evidence="5 15">Belongs to the isocitrate and isopropylmalate dehydrogenases family. LeuB type 1 subfamily.</text>
</comment>
<evidence type="ECO:0000256" key="14">
    <source>
        <dbReference type="ARBA" id="ARBA00023304"/>
    </source>
</evidence>
<sequence>MKMDIVLIPGDGIGPDIVREAVKVLDAVMDKSGHTVKYTTCLAGGCAIDETGVPLPPSTLEAAQKSDAVLLGAVGGPKWDTVPGDMRPEKALLGLRGGLGLFCNLRPAILYPQLSAACPLKEEVVAGGLDIMVVRELTGGIYFGERGLSADGQSAYDTMAYSTAEVERIARKAFEIARGRSGRLTSVDKANILETSRLWRKTVECCATAYPDVQLTHLYVDNAAMQLVRAPRQFDVIVTENMFGDILSDEASMITGSIGMLPSASLREDSFGMYEPIHGSAPDIAGKDLANPLATILSAAMMLRHTFKLEEEAKMVETAVSRVLEAGWRTGDIFSEGCSKVGTRQMGTLVAEAVGQE</sequence>
<evidence type="ECO:0000256" key="11">
    <source>
        <dbReference type="ARBA" id="ARBA00022842"/>
    </source>
</evidence>
<dbReference type="SMART" id="SM01329">
    <property type="entry name" value="Iso_dh"/>
    <property type="match status" value="1"/>
</dbReference>
<feature type="binding site" evidence="15">
    <location>
        <begin position="76"/>
        <end position="89"/>
    </location>
    <ligand>
        <name>NAD(+)</name>
        <dbReference type="ChEBI" id="CHEBI:57540"/>
    </ligand>
</feature>
<evidence type="ECO:0000256" key="10">
    <source>
        <dbReference type="ARBA" id="ARBA00022723"/>
    </source>
</evidence>
<evidence type="ECO:0000256" key="2">
    <source>
        <dbReference type="ARBA" id="ARBA00001936"/>
    </source>
</evidence>
<organism evidence="18 19">
    <name type="scientific">Parasphaerochaeta coccoides (strain ATCC BAA-1237 / DSM 17374 / SPN1)</name>
    <name type="common">Sphaerochaeta coccoides</name>
    <dbReference type="NCBI Taxonomy" id="760011"/>
    <lineage>
        <taxon>Bacteria</taxon>
        <taxon>Pseudomonadati</taxon>
        <taxon>Spirochaetota</taxon>
        <taxon>Spirochaetia</taxon>
        <taxon>Spirochaetales</taxon>
        <taxon>Sphaerochaetaceae</taxon>
        <taxon>Parasphaerochaeta</taxon>
    </lineage>
</organism>
<dbReference type="EC" id="1.1.1.85" evidence="15"/>
<feature type="binding site" evidence="15">
    <location>
        <position position="96"/>
    </location>
    <ligand>
        <name>substrate</name>
    </ligand>
</feature>
<dbReference type="eggNOG" id="COG0473">
    <property type="taxonomic scope" value="Bacteria"/>
</dbReference>
<dbReference type="Gene3D" id="3.40.718.10">
    <property type="entry name" value="Isopropylmalate Dehydrogenase"/>
    <property type="match status" value="1"/>
</dbReference>
<dbReference type="KEGG" id="scc:Spico_0326"/>
<evidence type="ECO:0000259" key="17">
    <source>
        <dbReference type="PROSITE" id="PS50042"/>
    </source>
</evidence>
<dbReference type="SUPFAM" id="SSF53659">
    <property type="entry name" value="Isocitrate/Isopropylmalate dehydrogenase-like"/>
    <property type="match status" value="1"/>
</dbReference>
<feature type="binding site" evidence="15">
    <location>
        <position position="221"/>
    </location>
    <ligand>
        <name>substrate</name>
    </ligand>
</feature>
<dbReference type="NCBIfam" id="TIGR00169">
    <property type="entry name" value="leuB"/>
    <property type="match status" value="1"/>
</dbReference>
<keyword evidence="19" id="KW-1185">Reference proteome</keyword>
<dbReference type="PANTHER" id="PTHR42979:SF1">
    <property type="entry name" value="3-ISOPROPYLMALATE DEHYDROGENASE"/>
    <property type="match status" value="1"/>
</dbReference>
<keyword evidence="7 15" id="KW-0432">Leucine biosynthesis</keyword>
<reference evidence="19" key="1">
    <citation type="submission" date="2011-04" db="EMBL/GenBank/DDBJ databases">
        <title>The complete genome of Spirochaeta coccoides DSM 17374.</title>
        <authorList>
            <person name="Lucas S."/>
            <person name="Copeland A."/>
            <person name="Lapidus A."/>
            <person name="Bruce D."/>
            <person name="Goodwin L."/>
            <person name="Pitluck S."/>
            <person name="Peters L."/>
            <person name="Kyrpides N."/>
            <person name="Mavromatis K."/>
            <person name="Pagani I."/>
            <person name="Ivanova N."/>
            <person name="Ovchinnikova G."/>
            <person name="Lu M."/>
            <person name="Detter J.C."/>
            <person name="Tapia R."/>
            <person name="Han C."/>
            <person name="Land M."/>
            <person name="Hauser L."/>
            <person name="Markowitz V."/>
            <person name="Cheng J.-F."/>
            <person name="Hugenholtz P."/>
            <person name="Woyke T."/>
            <person name="Wu D."/>
            <person name="Spring S."/>
            <person name="Schroeder M."/>
            <person name="Brambilla E."/>
            <person name="Klenk H.-P."/>
            <person name="Eisen J.A."/>
        </authorList>
    </citation>
    <scope>NUCLEOTIDE SEQUENCE [LARGE SCALE GENOMIC DNA]</scope>
    <source>
        <strain evidence="19">ATCC BAA-1237 / DSM 17374 / SPN1</strain>
    </source>
</reference>
<dbReference type="InterPro" id="IPR000595">
    <property type="entry name" value="cNMP-bd_dom"/>
</dbReference>
<dbReference type="Pfam" id="PF00180">
    <property type="entry name" value="Iso_dh"/>
    <property type="match status" value="1"/>
</dbReference>
<dbReference type="HAMAP" id="MF_01033">
    <property type="entry name" value="LeuB_type1"/>
    <property type="match status" value="1"/>
</dbReference>
<evidence type="ECO:0000256" key="5">
    <source>
        <dbReference type="ARBA" id="ARBA00008319"/>
    </source>
</evidence>
<keyword evidence="11 15" id="KW-0460">Magnesium</keyword>
<feature type="binding site" evidence="15">
    <location>
        <position position="249"/>
    </location>
    <ligand>
        <name>Mg(2+)</name>
        <dbReference type="ChEBI" id="CHEBI:18420"/>
    </ligand>
</feature>
<evidence type="ECO:0000313" key="19">
    <source>
        <dbReference type="Proteomes" id="UP000007939"/>
    </source>
</evidence>
<comment type="pathway">
    <text evidence="4 15 16">Amino-acid biosynthesis; L-leucine biosynthesis; L-leucine from 3-methyl-2-oxobutanoate: step 3/4.</text>
</comment>
<protein>
    <recommendedName>
        <fullName evidence="15">3-isopropylmalate dehydrogenase</fullName>
        <ecNumber evidence="15">1.1.1.85</ecNumber>
    </recommendedName>
    <alternativeName>
        <fullName evidence="15">3-IPM-DH</fullName>
    </alternativeName>
    <alternativeName>
        <fullName evidence="15">Beta-IPM dehydrogenase</fullName>
        <shortName evidence="15">IMDH</shortName>
    </alternativeName>
</protein>
<keyword evidence="8 15" id="KW-0963">Cytoplasm</keyword>
<evidence type="ECO:0000256" key="15">
    <source>
        <dbReference type="HAMAP-Rule" id="MF_01033"/>
    </source>
</evidence>
<dbReference type="OrthoDB" id="9806254at2"/>